<name>A0ABV3WVK6_9HYPH</name>
<organism evidence="2 3">
    <name type="scientific">Neoaquamicrobium sediminum</name>
    <dbReference type="NCBI Taxonomy" id="1849104"/>
    <lineage>
        <taxon>Bacteria</taxon>
        <taxon>Pseudomonadati</taxon>
        <taxon>Pseudomonadota</taxon>
        <taxon>Alphaproteobacteria</taxon>
        <taxon>Hyphomicrobiales</taxon>
        <taxon>Phyllobacteriaceae</taxon>
        <taxon>Neoaquamicrobium</taxon>
    </lineage>
</organism>
<evidence type="ECO:0000256" key="1">
    <source>
        <dbReference type="SAM" id="MobiDB-lite"/>
    </source>
</evidence>
<comment type="caution">
    <text evidence="2">The sequence shown here is derived from an EMBL/GenBank/DDBJ whole genome shotgun (WGS) entry which is preliminary data.</text>
</comment>
<sequence>MAPLPPHHRRTRSFGALTLAAAGAVLVCGEASAQMEPGLRGPVLERSITDDLIDGQARRDEQSLLGSRTALDTDILDARPYTPSSAGALADEEEAVSDAAAAQPRQGALTDNALDDPASAVEPIGRAQTAATLNQQRAAAADANEADLVTGTVRTPRAGALDDVDTGRAAADSTRTGAIEGLTRTPDENPYAPLGLRLGTFIVTPTLEQGIGWTSNANLSPDGEGSTFSETALRLNAISDWARHSATIDADVSYRKSLSGQEISEIEGGIAGQLRLDLADRWSAFVGGGYRVRPESASSPETIEDAVSRPTRHTFTGNAGVERDLGPLRLRLAGDVIRETYGDAELSGGGTLPQDDRDTTLALVRMRAGYELSPALRPFVEAEIGRRSYDEEFDRNGYRRSADRYGVRAGVEVDIQEKLRGEISAGWVSENPEDERLPTMSGLSLAANLAWSPVRGTTVALDASTEVEGSTIPGKTGSLYHSASLSVSRELRQNLTGSVLAGIGWRDYFGHDESDLVLRGEASLTWWLNRYAGITGRASHEVQRGTLPDRDYDETRVYLGMTFQR</sequence>
<reference evidence="2 3" key="1">
    <citation type="submission" date="2024-01" db="EMBL/GenBank/DDBJ databases">
        <title>New evidence supports the origin of RcGTA from prophage.</title>
        <authorList>
            <person name="Xu Y."/>
            <person name="Liu B."/>
            <person name="Chen F."/>
        </authorList>
    </citation>
    <scope>NUCLEOTIDE SEQUENCE [LARGE SCALE GENOMIC DNA]</scope>
    <source>
        <strain evidence="2 3">CBW1107-2</strain>
    </source>
</reference>
<keyword evidence="3" id="KW-1185">Reference proteome</keyword>
<proteinExistence type="predicted"/>
<protein>
    <submittedName>
        <fullName evidence="2">Outer membrane beta-barrel protein</fullName>
    </submittedName>
</protein>
<feature type="region of interest" description="Disordered" evidence="1">
    <location>
        <begin position="90"/>
        <end position="113"/>
    </location>
</feature>
<dbReference type="Proteomes" id="UP001559025">
    <property type="component" value="Unassembled WGS sequence"/>
</dbReference>
<dbReference type="RefSeq" id="WP_368803628.1">
    <property type="nucleotide sequence ID" value="NZ_JAZHFV010000004.1"/>
</dbReference>
<evidence type="ECO:0000313" key="2">
    <source>
        <dbReference type="EMBL" id="MEX4008634.1"/>
    </source>
</evidence>
<dbReference type="InterPro" id="IPR018759">
    <property type="entry name" value="BBP2_2"/>
</dbReference>
<accession>A0ABV3WVK6</accession>
<dbReference type="Pfam" id="PF10082">
    <property type="entry name" value="BBP2_2"/>
    <property type="match status" value="1"/>
</dbReference>
<dbReference type="EMBL" id="JAZHFV010000004">
    <property type="protein sequence ID" value="MEX4008634.1"/>
    <property type="molecule type" value="Genomic_DNA"/>
</dbReference>
<evidence type="ECO:0000313" key="3">
    <source>
        <dbReference type="Proteomes" id="UP001559025"/>
    </source>
</evidence>
<gene>
    <name evidence="2" type="ORF">V1479_15075</name>
</gene>